<feature type="domain" description="Response regulatory" evidence="3">
    <location>
        <begin position="13"/>
        <end position="134"/>
    </location>
</feature>
<dbReference type="Pfam" id="PF00563">
    <property type="entry name" value="EAL"/>
    <property type="match status" value="1"/>
</dbReference>
<dbReference type="SUPFAM" id="SSF52172">
    <property type="entry name" value="CheY-like"/>
    <property type="match status" value="1"/>
</dbReference>
<dbReference type="Pfam" id="PF00072">
    <property type="entry name" value="Response_reg"/>
    <property type="match status" value="1"/>
</dbReference>
<evidence type="ECO:0000259" key="3">
    <source>
        <dbReference type="PROSITE" id="PS50110"/>
    </source>
</evidence>
<dbReference type="Proteomes" id="UP000295341">
    <property type="component" value="Unassembled WGS sequence"/>
</dbReference>
<feature type="domain" description="EAL" evidence="4">
    <location>
        <begin position="156"/>
        <end position="412"/>
    </location>
</feature>
<dbReference type="GO" id="GO:0071111">
    <property type="term" value="F:cyclic-guanylate-specific phosphodiesterase activity"/>
    <property type="evidence" value="ECO:0007669"/>
    <property type="project" value="InterPro"/>
</dbReference>
<name>A0A4R7NTS7_9GAMM</name>
<dbReference type="OrthoDB" id="1673646at2"/>
<gene>
    <name evidence="5" type="ORF">DFR24_4595</name>
</gene>
<proteinExistence type="predicted"/>
<evidence type="ECO:0000259" key="4">
    <source>
        <dbReference type="PROSITE" id="PS50883"/>
    </source>
</evidence>
<protein>
    <submittedName>
        <fullName evidence="5">EAL domain-containing protein (Putative c-di-GMP-specific phosphodiesterase class I)</fullName>
    </submittedName>
</protein>
<feature type="compositionally biased region" description="Polar residues" evidence="2">
    <location>
        <begin position="144"/>
        <end position="165"/>
    </location>
</feature>
<sequence>MPDPSVSSSKPIRLLLVEDSFAVARELQTLLRGVEGDALVFEHVETLGQALKLLGRGRARARFDCLLVSLRLSDAEGLVAVRRLRTSEPDAAIVVLAAPDDRALALESLRLGAQDVLVNPWLRTADVAQDLQRLIRGAMDSRRSNASRPAEASTQGATADASVASSVFTRDEESAFDLRFQPWARTVDGSIHGIEVTLGSRAAQVSPRELLSAAESRGELDALSRWLLRRVAPLWIEWRRLGIAPPRLALNVAPSELHARNFAASRLALIDELGLRPRDLQIELAEDALIGAAVKAHGELQALRDAGVRVIADNVGRSQVALLALGRLPLDGVKLDIALIQSIRLQERASRAAVRGIVGFCEELGIQCCAVGVEVEPDATVCRELGVPYIQGYWLARPQTSKAMGEWLMRWLPPAPRATPEAPLASV</sequence>
<dbReference type="CDD" id="cd00156">
    <property type="entry name" value="REC"/>
    <property type="match status" value="1"/>
</dbReference>
<dbReference type="SMART" id="SM00448">
    <property type="entry name" value="REC"/>
    <property type="match status" value="1"/>
</dbReference>
<feature type="region of interest" description="Disordered" evidence="2">
    <location>
        <begin position="140"/>
        <end position="165"/>
    </location>
</feature>
<dbReference type="InterPro" id="IPR035919">
    <property type="entry name" value="EAL_sf"/>
</dbReference>
<dbReference type="PANTHER" id="PTHR33121:SF70">
    <property type="entry name" value="SIGNALING PROTEIN YKOW"/>
    <property type="match status" value="1"/>
</dbReference>
<evidence type="ECO:0000256" key="2">
    <source>
        <dbReference type="SAM" id="MobiDB-lite"/>
    </source>
</evidence>
<evidence type="ECO:0000313" key="5">
    <source>
        <dbReference type="EMBL" id="TDU24328.1"/>
    </source>
</evidence>
<dbReference type="CDD" id="cd01948">
    <property type="entry name" value="EAL"/>
    <property type="match status" value="1"/>
</dbReference>
<accession>A0A4R7NTS7</accession>
<dbReference type="InterPro" id="IPR001633">
    <property type="entry name" value="EAL_dom"/>
</dbReference>
<dbReference type="PROSITE" id="PS50883">
    <property type="entry name" value="EAL"/>
    <property type="match status" value="1"/>
</dbReference>
<dbReference type="InterPro" id="IPR011006">
    <property type="entry name" value="CheY-like_superfamily"/>
</dbReference>
<dbReference type="EMBL" id="SOBT01000012">
    <property type="protein sequence ID" value="TDU24328.1"/>
    <property type="molecule type" value="Genomic_DNA"/>
</dbReference>
<dbReference type="InterPro" id="IPR001789">
    <property type="entry name" value="Sig_transdc_resp-reg_receiver"/>
</dbReference>
<dbReference type="InterPro" id="IPR050706">
    <property type="entry name" value="Cyclic-di-GMP_PDE-like"/>
</dbReference>
<dbReference type="AlphaFoldDB" id="A0A4R7NTS7"/>
<reference evidence="5 6" key="1">
    <citation type="submission" date="2019-03" db="EMBL/GenBank/DDBJ databases">
        <title>Genomic Encyclopedia of Type Strains, Phase IV (KMG-IV): sequencing the most valuable type-strain genomes for metagenomic binning, comparative biology and taxonomic classification.</title>
        <authorList>
            <person name="Goeker M."/>
        </authorList>
    </citation>
    <scope>NUCLEOTIDE SEQUENCE [LARGE SCALE GENOMIC DNA]</scope>
    <source>
        <strain evidence="5 6">DSM 26377</strain>
    </source>
</reference>
<organism evidence="5 6">
    <name type="scientific">Panacagrimonas perspica</name>
    <dbReference type="NCBI Taxonomy" id="381431"/>
    <lineage>
        <taxon>Bacteria</taxon>
        <taxon>Pseudomonadati</taxon>
        <taxon>Pseudomonadota</taxon>
        <taxon>Gammaproteobacteria</taxon>
        <taxon>Nevskiales</taxon>
        <taxon>Nevskiaceae</taxon>
        <taxon>Panacagrimonas</taxon>
    </lineage>
</organism>
<dbReference type="Gene3D" id="3.40.50.2300">
    <property type="match status" value="1"/>
</dbReference>
<dbReference type="PROSITE" id="PS50110">
    <property type="entry name" value="RESPONSE_REGULATORY"/>
    <property type="match status" value="1"/>
</dbReference>
<comment type="caution">
    <text evidence="5">The sequence shown here is derived from an EMBL/GenBank/DDBJ whole genome shotgun (WGS) entry which is preliminary data.</text>
</comment>
<dbReference type="GO" id="GO:0000160">
    <property type="term" value="P:phosphorelay signal transduction system"/>
    <property type="evidence" value="ECO:0007669"/>
    <property type="project" value="InterPro"/>
</dbReference>
<dbReference type="PANTHER" id="PTHR33121">
    <property type="entry name" value="CYCLIC DI-GMP PHOSPHODIESTERASE PDEF"/>
    <property type="match status" value="1"/>
</dbReference>
<comment type="caution">
    <text evidence="1">Lacks conserved residue(s) required for the propagation of feature annotation.</text>
</comment>
<keyword evidence="6" id="KW-1185">Reference proteome</keyword>
<dbReference type="SMART" id="SM00052">
    <property type="entry name" value="EAL"/>
    <property type="match status" value="1"/>
</dbReference>
<evidence type="ECO:0000256" key="1">
    <source>
        <dbReference type="PROSITE-ProRule" id="PRU00169"/>
    </source>
</evidence>
<dbReference type="Gene3D" id="3.20.20.450">
    <property type="entry name" value="EAL domain"/>
    <property type="match status" value="1"/>
</dbReference>
<evidence type="ECO:0000313" key="6">
    <source>
        <dbReference type="Proteomes" id="UP000295341"/>
    </source>
</evidence>
<dbReference type="SUPFAM" id="SSF141868">
    <property type="entry name" value="EAL domain-like"/>
    <property type="match status" value="1"/>
</dbReference>